<keyword evidence="6" id="KW-0413">Isomerase</keyword>
<comment type="subcellular location">
    <subcellularLocation>
        <location evidence="1">Cell envelope</location>
    </subcellularLocation>
</comment>
<evidence type="ECO:0000256" key="3">
    <source>
        <dbReference type="ARBA" id="ARBA00023157"/>
    </source>
</evidence>
<dbReference type="Proteomes" id="UP000006049">
    <property type="component" value="Chromosome"/>
</dbReference>
<dbReference type="PATRIC" id="fig|746697.3.peg.2898"/>
<dbReference type="Pfam" id="PF08534">
    <property type="entry name" value="Redoxin"/>
    <property type="match status" value="1"/>
</dbReference>
<evidence type="ECO:0000259" key="5">
    <source>
        <dbReference type="PROSITE" id="PS51352"/>
    </source>
</evidence>
<dbReference type="GO" id="GO:0016491">
    <property type="term" value="F:oxidoreductase activity"/>
    <property type="evidence" value="ECO:0007669"/>
    <property type="project" value="InterPro"/>
</dbReference>
<dbReference type="RefSeq" id="WP_014783541.1">
    <property type="nucleotide sequence ID" value="NC_018013.1"/>
</dbReference>
<evidence type="ECO:0000313" key="7">
    <source>
        <dbReference type="Proteomes" id="UP000006049"/>
    </source>
</evidence>
<dbReference type="InterPro" id="IPR050553">
    <property type="entry name" value="Thioredoxin_ResA/DsbE_sf"/>
</dbReference>
<evidence type="ECO:0000256" key="1">
    <source>
        <dbReference type="ARBA" id="ARBA00004196"/>
    </source>
</evidence>
<dbReference type="GO" id="GO:0017004">
    <property type="term" value="P:cytochrome complex assembly"/>
    <property type="evidence" value="ECO:0007669"/>
    <property type="project" value="UniProtKB-KW"/>
</dbReference>
<protein>
    <submittedName>
        <fullName evidence="6">Thiol-disulfide isomerase-like thioredoxin</fullName>
    </submittedName>
</protein>
<dbReference type="OrthoDB" id="743079at2"/>
<dbReference type="HOGENOM" id="CLU_042529_1_1_10"/>
<dbReference type="InterPro" id="IPR036249">
    <property type="entry name" value="Thioredoxin-like_sf"/>
</dbReference>
<feature type="domain" description="Thioredoxin" evidence="5">
    <location>
        <begin position="313"/>
        <end position="455"/>
    </location>
</feature>
<dbReference type="PANTHER" id="PTHR42852:SF6">
    <property type="entry name" value="THIOL:DISULFIDE INTERCHANGE PROTEIN DSBE"/>
    <property type="match status" value="1"/>
</dbReference>
<evidence type="ECO:0000256" key="4">
    <source>
        <dbReference type="ARBA" id="ARBA00023284"/>
    </source>
</evidence>
<dbReference type="InterPro" id="IPR013740">
    <property type="entry name" value="Redoxin"/>
</dbReference>
<keyword evidence="7" id="KW-1185">Reference proteome</keyword>
<dbReference type="PROSITE" id="PS51257">
    <property type="entry name" value="PROKAR_LIPOPROTEIN"/>
    <property type="match status" value="1"/>
</dbReference>
<sequence>MKRLSLFALVLFVISCKQEEKPEYFVINGTVANNTAETAMVRGNDFEAKIPIDANGVFADTLHLKNDGFYELYVGRERTEVYLEKGKSLSVNLNADEFDESVKYTGDLASVNNFLAAKYLWGEQKMDSKEVFLLDENNFKQRLSQNQKSLDSLYAANKIDNENFKKKLDEEAKYSHALMLENYKDAHRYYSGDETYRVSDDFYDELKNINYKDTLAYRNSAGYQNLLDAHFNRLVNEETFESGDNNQTVMYLKKVNETLPNGYAKDKIMSSYLNFGLKPDESLDEVFTIYKNSNPNPENLAKLTERYNLLKTITAGNPSPTFNYENHKGGTTDLASLKGKFVYIDVWATWCGPCIREIPSLKAVEKDYHNKNVKFVSISIDEAKDYDKWKAMVSEKDLSGIQLMADNNWKSKFVQDYAILGIPRFILIDPQGNIVSADAPRPSDPMLRKTLDGLL</sequence>
<dbReference type="CDD" id="cd02966">
    <property type="entry name" value="TlpA_like_family"/>
    <property type="match status" value="1"/>
</dbReference>
<name>I3YZ74_AEQSU</name>
<keyword evidence="4" id="KW-0676">Redox-active center</keyword>
<proteinExistence type="predicted"/>
<reference evidence="6 7" key="1">
    <citation type="submission" date="2012-06" db="EMBL/GenBank/DDBJ databases">
        <title>The complete genome of Aequorivita sublithincola DSM 14238.</title>
        <authorList>
            <consortium name="US DOE Joint Genome Institute (JGI-PGF)"/>
            <person name="Lucas S."/>
            <person name="Copeland A."/>
            <person name="Lapidus A."/>
            <person name="Goodwin L."/>
            <person name="Pitluck S."/>
            <person name="Peters L."/>
            <person name="Munk A.C.C."/>
            <person name="Kyrpides N."/>
            <person name="Mavromatis K."/>
            <person name="Pagani I."/>
            <person name="Ivanova N."/>
            <person name="Ovchinnikova G."/>
            <person name="Zeytun A."/>
            <person name="Detter J.C."/>
            <person name="Han C."/>
            <person name="Land M."/>
            <person name="Hauser L."/>
            <person name="Markowitz V."/>
            <person name="Cheng J.-F."/>
            <person name="Hugenholtz P."/>
            <person name="Woyke T."/>
            <person name="Wu D."/>
            <person name="Tindall B."/>
            <person name="Faehnrich R."/>
            <person name="Brambilla E."/>
            <person name="Klenk H.-P."/>
            <person name="Eisen J.A."/>
        </authorList>
    </citation>
    <scope>NUCLEOTIDE SEQUENCE [LARGE SCALE GENOMIC DNA]</scope>
    <source>
        <strain evidence="7">DSM 14238 / LMG 21431 / ACAM 643 / 9-3</strain>
    </source>
</reference>
<dbReference type="GO" id="GO:0030313">
    <property type="term" value="C:cell envelope"/>
    <property type="evidence" value="ECO:0007669"/>
    <property type="project" value="UniProtKB-SubCell"/>
</dbReference>
<dbReference type="AlphaFoldDB" id="I3YZ74"/>
<keyword evidence="2" id="KW-0201">Cytochrome c-type biogenesis</keyword>
<accession>I3YZ74</accession>
<dbReference type="SUPFAM" id="SSF52833">
    <property type="entry name" value="Thioredoxin-like"/>
    <property type="match status" value="1"/>
</dbReference>
<gene>
    <name evidence="6" type="ordered locus">Aeqsu_2845</name>
</gene>
<dbReference type="InterPro" id="IPR013766">
    <property type="entry name" value="Thioredoxin_domain"/>
</dbReference>
<keyword evidence="3" id="KW-1015">Disulfide bond</keyword>
<dbReference type="STRING" id="746697.Aeqsu_2845"/>
<dbReference type="EMBL" id="CP003280">
    <property type="protein sequence ID" value="AFL82292.1"/>
    <property type="molecule type" value="Genomic_DNA"/>
</dbReference>
<dbReference type="eggNOG" id="COG0526">
    <property type="taxonomic scope" value="Bacteria"/>
</dbReference>
<dbReference type="PROSITE" id="PS51352">
    <property type="entry name" value="THIOREDOXIN_2"/>
    <property type="match status" value="1"/>
</dbReference>
<dbReference type="PANTHER" id="PTHR42852">
    <property type="entry name" value="THIOL:DISULFIDE INTERCHANGE PROTEIN DSBE"/>
    <property type="match status" value="1"/>
</dbReference>
<dbReference type="KEGG" id="asl:Aeqsu_2845"/>
<dbReference type="Gene3D" id="3.40.30.10">
    <property type="entry name" value="Glutaredoxin"/>
    <property type="match status" value="1"/>
</dbReference>
<organism evidence="6 7">
    <name type="scientific">Aequorivita sublithincola (strain DSM 14238 / LMG 21431 / ACAM 643 / 9-3)</name>
    <dbReference type="NCBI Taxonomy" id="746697"/>
    <lineage>
        <taxon>Bacteria</taxon>
        <taxon>Pseudomonadati</taxon>
        <taxon>Bacteroidota</taxon>
        <taxon>Flavobacteriia</taxon>
        <taxon>Flavobacteriales</taxon>
        <taxon>Flavobacteriaceae</taxon>
        <taxon>Aequorivita</taxon>
    </lineage>
</organism>
<evidence type="ECO:0000256" key="2">
    <source>
        <dbReference type="ARBA" id="ARBA00022748"/>
    </source>
</evidence>
<dbReference type="GO" id="GO:0016853">
    <property type="term" value="F:isomerase activity"/>
    <property type="evidence" value="ECO:0007669"/>
    <property type="project" value="UniProtKB-KW"/>
</dbReference>
<evidence type="ECO:0000313" key="6">
    <source>
        <dbReference type="EMBL" id="AFL82292.1"/>
    </source>
</evidence>